<dbReference type="Bgee" id="ENSNBRG00000012005">
    <property type="expression patterns" value="Expressed in brain"/>
</dbReference>
<dbReference type="GeneTree" id="ENSGT00940000182188"/>
<dbReference type="Gene3D" id="3.30.420.10">
    <property type="entry name" value="Ribonuclease H-like superfamily/Ribonuclease H"/>
    <property type="match status" value="1"/>
</dbReference>
<name>A0A3Q4GZM6_NEOBR</name>
<dbReference type="GO" id="GO:0003676">
    <property type="term" value="F:nucleic acid binding"/>
    <property type="evidence" value="ECO:0007669"/>
    <property type="project" value="InterPro"/>
</dbReference>
<organism evidence="1 2">
    <name type="scientific">Neolamprologus brichardi</name>
    <name type="common">Fairy cichlid</name>
    <name type="synonym">Lamprologus brichardi</name>
    <dbReference type="NCBI Taxonomy" id="32507"/>
    <lineage>
        <taxon>Eukaryota</taxon>
        <taxon>Metazoa</taxon>
        <taxon>Chordata</taxon>
        <taxon>Craniata</taxon>
        <taxon>Vertebrata</taxon>
        <taxon>Euteleostomi</taxon>
        <taxon>Actinopterygii</taxon>
        <taxon>Neopterygii</taxon>
        <taxon>Teleostei</taxon>
        <taxon>Neoteleostei</taxon>
        <taxon>Acanthomorphata</taxon>
        <taxon>Ovalentaria</taxon>
        <taxon>Cichlomorphae</taxon>
        <taxon>Cichliformes</taxon>
        <taxon>Cichlidae</taxon>
        <taxon>African cichlids</taxon>
        <taxon>Pseudocrenilabrinae</taxon>
        <taxon>Lamprologini</taxon>
        <taxon>Neolamprologus</taxon>
    </lineage>
</organism>
<reference evidence="1" key="1">
    <citation type="submission" date="2025-08" db="UniProtKB">
        <authorList>
            <consortium name="Ensembl"/>
        </authorList>
    </citation>
    <scope>IDENTIFICATION</scope>
</reference>
<dbReference type="InterPro" id="IPR036397">
    <property type="entry name" value="RNaseH_sf"/>
</dbReference>
<accession>A0A3Q4GZM6</accession>
<dbReference type="Proteomes" id="UP000261580">
    <property type="component" value="Unassembled WGS sequence"/>
</dbReference>
<evidence type="ECO:0000313" key="2">
    <source>
        <dbReference type="Proteomes" id="UP000261580"/>
    </source>
</evidence>
<protein>
    <submittedName>
        <fullName evidence="1">Uncharacterized protein</fullName>
    </submittedName>
</protein>
<evidence type="ECO:0000313" key="1">
    <source>
        <dbReference type="Ensembl" id="ENSNBRP00000015490.1"/>
    </source>
</evidence>
<proteinExistence type="predicted"/>
<reference evidence="1" key="2">
    <citation type="submission" date="2025-09" db="UniProtKB">
        <authorList>
            <consortium name="Ensembl"/>
        </authorList>
    </citation>
    <scope>IDENTIFICATION</scope>
</reference>
<keyword evidence="2" id="KW-1185">Reference proteome</keyword>
<dbReference type="Ensembl" id="ENSNBRT00000015913.1">
    <property type="protein sequence ID" value="ENSNBRP00000015490.1"/>
    <property type="gene ID" value="ENSNBRG00000012005.1"/>
</dbReference>
<sequence>NMMACVNCWIRKYHFYKGERMVPQCVASTVQHGGGSVTFWSCFAGSRVVDLLAGITDGWRKFFCSHRNAEHREGNELHCRLIKENKRNLSFYMIVRFT</sequence>
<dbReference type="AlphaFoldDB" id="A0A3Q4GZM6"/>